<dbReference type="OrthoDB" id="3820382at2"/>
<feature type="compositionally biased region" description="Basic and acidic residues" evidence="1">
    <location>
        <begin position="62"/>
        <end position="78"/>
    </location>
</feature>
<feature type="region of interest" description="Disordered" evidence="1">
    <location>
        <begin position="59"/>
        <end position="78"/>
    </location>
</feature>
<dbReference type="AlphaFoldDB" id="A0A316FCE4"/>
<dbReference type="EMBL" id="QGGR01000011">
    <property type="protein sequence ID" value="PWK45159.1"/>
    <property type="molecule type" value="Genomic_DNA"/>
</dbReference>
<reference evidence="2 3" key="1">
    <citation type="submission" date="2018-05" db="EMBL/GenBank/DDBJ databases">
        <title>Genomic Encyclopedia of Archaeal and Bacterial Type Strains, Phase II (KMG-II): from individual species to whole genera.</title>
        <authorList>
            <person name="Goeker M."/>
        </authorList>
    </citation>
    <scope>NUCLEOTIDE SEQUENCE [LARGE SCALE GENOMIC DNA]</scope>
    <source>
        <strain evidence="2 3">DSM 45184</strain>
    </source>
</reference>
<evidence type="ECO:0000313" key="2">
    <source>
        <dbReference type="EMBL" id="PWK45159.1"/>
    </source>
</evidence>
<keyword evidence="3" id="KW-1185">Reference proteome</keyword>
<proteinExistence type="predicted"/>
<name>A0A316FCE4_9ACTN</name>
<dbReference type="RefSeq" id="WP_109596159.1">
    <property type="nucleotide sequence ID" value="NZ_BONA01000061.1"/>
</dbReference>
<evidence type="ECO:0000313" key="3">
    <source>
        <dbReference type="Proteomes" id="UP000245697"/>
    </source>
</evidence>
<sequence>MLTGLERPDEAFRRWMRRDAVFAATVADQARDLGYPVIVTDGSVGVRRSTAMVARLLSTGADRSDGRATRIGERRDQR</sequence>
<accession>A0A316FCE4</accession>
<evidence type="ECO:0000256" key="1">
    <source>
        <dbReference type="SAM" id="MobiDB-lite"/>
    </source>
</evidence>
<organism evidence="2 3">
    <name type="scientific">Actinoplanes xinjiangensis</name>
    <dbReference type="NCBI Taxonomy" id="512350"/>
    <lineage>
        <taxon>Bacteria</taxon>
        <taxon>Bacillati</taxon>
        <taxon>Actinomycetota</taxon>
        <taxon>Actinomycetes</taxon>
        <taxon>Micromonosporales</taxon>
        <taxon>Micromonosporaceae</taxon>
        <taxon>Actinoplanes</taxon>
    </lineage>
</organism>
<protein>
    <submittedName>
        <fullName evidence="2">Uncharacterized protein</fullName>
    </submittedName>
</protein>
<gene>
    <name evidence="2" type="ORF">BC793_111133</name>
</gene>
<comment type="caution">
    <text evidence="2">The sequence shown here is derived from an EMBL/GenBank/DDBJ whole genome shotgun (WGS) entry which is preliminary data.</text>
</comment>
<dbReference type="Proteomes" id="UP000245697">
    <property type="component" value="Unassembled WGS sequence"/>
</dbReference>